<keyword evidence="4" id="KW-1185">Reference proteome</keyword>
<reference evidence="4" key="1">
    <citation type="journal article" date="2019" name="Int. J. Syst. Evol. Microbiol.">
        <title>The Global Catalogue of Microorganisms (GCM) 10K type strain sequencing project: providing services to taxonomists for standard genome sequencing and annotation.</title>
        <authorList>
            <consortium name="The Broad Institute Genomics Platform"/>
            <consortium name="The Broad Institute Genome Sequencing Center for Infectious Disease"/>
            <person name="Wu L."/>
            <person name="Ma J."/>
        </authorList>
    </citation>
    <scope>NUCLEOTIDE SEQUENCE [LARGE SCALE GENOMIC DNA]</scope>
    <source>
        <strain evidence="4">CCUG 56042</strain>
    </source>
</reference>
<accession>A0ABW0JCF8</accession>
<sequence>MTPMQRPLPVRARFAAAAVALSTVAAAVSLALPCGAVAAATTVASDTWTLDRLMATLAQNRSGHATFTETRYLSIASRPVESSGELMFAAPDHLEKRTVSPTPEDLVVEGDRVTVTRGGHRYTLALDRYPEVAAFIESIRATLDGNRYTLEQLYKVAIAGQGDGWTLTLTPLDARMLKVVSTITLDGTRDQLQTVTIRQADGDHSVMRLRDASAR</sequence>
<feature type="chain" id="PRO_5045417552" evidence="2">
    <location>
        <begin position="39"/>
        <end position="215"/>
    </location>
</feature>
<proteinExistence type="predicted"/>
<dbReference type="InterPro" id="IPR029046">
    <property type="entry name" value="LolA/LolB/LppX"/>
</dbReference>
<name>A0ABW0JCF8_9BURK</name>
<dbReference type="Proteomes" id="UP001596103">
    <property type="component" value="Unassembled WGS sequence"/>
</dbReference>
<gene>
    <name evidence="3" type="ORF">ACFPTO_17650</name>
</gene>
<organism evidence="3 4">
    <name type="scientific">Paraburkholderia denitrificans</name>
    <dbReference type="NCBI Taxonomy" id="694025"/>
    <lineage>
        <taxon>Bacteria</taxon>
        <taxon>Pseudomonadati</taxon>
        <taxon>Pseudomonadota</taxon>
        <taxon>Betaproteobacteria</taxon>
        <taxon>Burkholderiales</taxon>
        <taxon>Burkholderiaceae</taxon>
        <taxon>Paraburkholderia</taxon>
    </lineage>
</organism>
<dbReference type="InterPro" id="IPR004564">
    <property type="entry name" value="OM_lipoprot_carrier_LolA-like"/>
</dbReference>
<keyword evidence="3" id="KW-0449">Lipoprotein</keyword>
<dbReference type="RefSeq" id="WP_377713192.1">
    <property type="nucleotide sequence ID" value="NZ_JBHSMP010000020.1"/>
</dbReference>
<evidence type="ECO:0000313" key="3">
    <source>
        <dbReference type="EMBL" id="MFC5430608.1"/>
    </source>
</evidence>
<dbReference type="CDD" id="cd16325">
    <property type="entry name" value="LolA"/>
    <property type="match status" value="1"/>
</dbReference>
<dbReference type="SUPFAM" id="SSF89392">
    <property type="entry name" value="Prokaryotic lipoproteins and lipoprotein localization factors"/>
    <property type="match status" value="1"/>
</dbReference>
<dbReference type="Gene3D" id="2.50.20.10">
    <property type="entry name" value="Lipoprotein localisation LolA/LolB/LppX"/>
    <property type="match status" value="1"/>
</dbReference>
<evidence type="ECO:0000313" key="4">
    <source>
        <dbReference type="Proteomes" id="UP001596103"/>
    </source>
</evidence>
<dbReference type="EMBL" id="JBHSMP010000020">
    <property type="protein sequence ID" value="MFC5430608.1"/>
    <property type="molecule type" value="Genomic_DNA"/>
</dbReference>
<keyword evidence="1 2" id="KW-0732">Signal</keyword>
<protein>
    <submittedName>
        <fullName evidence="3">Outer membrane lipoprotein carrier protein LolA</fullName>
    </submittedName>
</protein>
<evidence type="ECO:0000256" key="1">
    <source>
        <dbReference type="ARBA" id="ARBA00022729"/>
    </source>
</evidence>
<comment type="caution">
    <text evidence="3">The sequence shown here is derived from an EMBL/GenBank/DDBJ whole genome shotgun (WGS) entry which is preliminary data.</text>
</comment>
<evidence type="ECO:0000256" key="2">
    <source>
        <dbReference type="SAM" id="SignalP"/>
    </source>
</evidence>
<feature type="signal peptide" evidence="2">
    <location>
        <begin position="1"/>
        <end position="38"/>
    </location>
</feature>
<dbReference type="Pfam" id="PF19574">
    <property type="entry name" value="LolA_3"/>
    <property type="match status" value="1"/>
</dbReference>